<protein>
    <submittedName>
        <fullName evidence="2">Uncharacterized protein</fullName>
    </submittedName>
</protein>
<evidence type="ECO:0000256" key="1">
    <source>
        <dbReference type="SAM" id="Phobius"/>
    </source>
</evidence>
<proteinExistence type="predicted"/>
<keyword evidence="1" id="KW-1133">Transmembrane helix</keyword>
<organism evidence="2">
    <name type="scientific">viral metagenome</name>
    <dbReference type="NCBI Taxonomy" id="1070528"/>
    <lineage>
        <taxon>unclassified sequences</taxon>
        <taxon>metagenomes</taxon>
        <taxon>organismal metagenomes</taxon>
    </lineage>
</organism>
<sequence length="221" mass="25950">MRTSFDIVLLLFTTFLVTGFKQFTTFFQNVYALEQLLKNARQNLNPEWASLTKRSQCVYAILMAQYILILIWLFFSLYLEINLSRRAQKDMRTKPVRILQVYSLLSVGLLLYIGISTLYIRFEWTGNVIRKMETFPQDVQQFLTSMDRLLDINYLFTIGTEVFIVFIIIQLWHEKTINEYRIRLEGDHTIDVSSLDGQSLQKYHFGSGACKIPEPLKCMLA</sequence>
<dbReference type="EMBL" id="MN740160">
    <property type="protein sequence ID" value="QHT90816.1"/>
    <property type="molecule type" value="Genomic_DNA"/>
</dbReference>
<dbReference type="AlphaFoldDB" id="A0A6C0IEG8"/>
<keyword evidence="1" id="KW-0812">Transmembrane</keyword>
<feature type="transmembrane region" description="Helical" evidence="1">
    <location>
        <begin position="99"/>
        <end position="122"/>
    </location>
</feature>
<keyword evidence="1" id="KW-0472">Membrane</keyword>
<evidence type="ECO:0000313" key="2">
    <source>
        <dbReference type="EMBL" id="QHT90816.1"/>
    </source>
</evidence>
<name>A0A6C0IEG8_9ZZZZ</name>
<reference evidence="2" key="1">
    <citation type="journal article" date="2020" name="Nature">
        <title>Giant virus diversity and host interactions through global metagenomics.</title>
        <authorList>
            <person name="Schulz F."/>
            <person name="Roux S."/>
            <person name="Paez-Espino D."/>
            <person name="Jungbluth S."/>
            <person name="Walsh D.A."/>
            <person name="Denef V.J."/>
            <person name="McMahon K.D."/>
            <person name="Konstantinidis K.T."/>
            <person name="Eloe-Fadrosh E.A."/>
            <person name="Kyrpides N.C."/>
            <person name="Woyke T."/>
        </authorList>
    </citation>
    <scope>NUCLEOTIDE SEQUENCE</scope>
    <source>
        <strain evidence="2">GVMAG-M-3300023184-71</strain>
    </source>
</reference>
<feature type="transmembrane region" description="Helical" evidence="1">
    <location>
        <begin position="152"/>
        <end position="173"/>
    </location>
</feature>
<feature type="transmembrane region" description="Helical" evidence="1">
    <location>
        <begin position="56"/>
        <end position="79"/>
    </location>
</feature>
<accession>A0A6C0IEG8</accession>